<dbReference type="PANTHER" id="PTHR33392">
    <property type="entry name" value="POLYISOPRENYL-TEICHOIC ACID--PEPTIDOGLYCAN TEICHOIC ACID TRANSFERASE TAGU"/>
    <property type="match status" value="1"/>
</dbReference>
<feature type="compositionally biased region" description="Basic residues" evidence="2">
    <location>
        <begin position="15"/>
        <end position="28"/>
    </location>
</feature>
<dbReference type="NCBIfam" id="TIGR00350">
    <property type="entry name" value="lytR_cpsA_psr"/>
    <property type="match status" value="1"/>
</dbReference>
<dbReference type="EMBL" id="JAAGKO020000032">
    <property type="protein sequence ID" value="MDI5965216.1"/>
    <property type="molecule type" value="Genomic_DNA"/>
</dbReference>
<dbReference type="PANTHER" id="PTHR33392:SF6">
    <property type="entry name" value="POLYISOPRENYL-TEICHOIC ACID--PEPTIDOGLYCAN TEICHOIC ACID TRANSFERASE TAGU"/>
    <property type="match status" value="1"/>
</dbReference>
<keyword evidence="5" id="KW-1185">Reference proteome</keyword>
<gene>
    <name evidence="4" type="ORF">POF43_021240</name>
</gene>
<dbReference type="InterPro" id="IPR004474">
    <property type="entry name" value="LytR_CpsA_psr"/>
</dbReference>
<organism evidence="4 5">
    <name type="scientific">Streptantibioticus silvisoli</name>
    <dbReference type="NCBI Taxonomy" id="2705255"/>
    <lineage>
        <taxon>Bacteria</taxon>
        <taxon>Bacillati</taxon>
        <taxon>Actinomycetota</taxon>
        <taxon>Actinomycetes</taxon>
        <taxon>Kitasatosporales</taxon>
        <taxon>Streptomycetaceae</taxon>
        <taxon>Streptantibioticus</taxon>
    </lineage>
</organism>
<dbReference type="InterPro" id="IPR050922">
    <property type="entry name" value="LytR/CpsA/Psr_CW_biosynth"/>
</dbReference>
<evidence type="ECO:0000256" key="1">
    <source>
        <dbReference type="ARBA" id="ARBA00006068"/>
    </source>
</evidence>
<feature type="region of interest" description="Disordered" evidence="2">
    <location>
        <begin position="1"/>
        <end position="28"/>
    </location>
</feature>
<protein>
    <submittedName>
        <fullName evidence="4">LCP family protein</fullName>
    </submittedName>
</protein>
<evidence type="ECO:0000313" key="4">
    <source>
        <dbReference type="EMBL" id="MDI5965216.1"/>
    </source>
</evidence>
<evidence type="ECO:0000259" key="3">
    <source>
        <dbReference type="Pfam" id="PF03816"/>
    </source>
</evidence>
<reference evidence="4 5" key="1">
    <citation type="submission" date="2023-05" db="EMBL/GenBank/DDBJ databases">
        <title>Streptantibioticus silvisoli sp. nov., acidotolerant actinomycetes 1 from pine litter.</title>
        <authorList>
            <person name="Swiecimska M."/>
            <person name="Golinska P."/>
            <person name="Sangal V."/>
            <person name="Wachnowicz B."/>
            <person name="Goodfellow M."/>
        </authorList>
    </citation>
    <scope>NUCLEOTIDE SEQUENCE [LARGE SCALE GENOMIC DNA]</scope>
    <source>
        <strain evidence="4 5">SL54</strain>
    </source>
</reference>
<comment type="similarity">
    <text evidence="1">Belongs to the LytR/CpsA/Psr (LCP) family.</text>
</comment>
<comment type="caution">
    <text evidence="4">The sequence shown here is derived from an EMBL/GenBank/DDBJ whole genome shotgun (WGS) entry which is preliminary data.</text>
</comment>
<dbReference type="Pfam" id="PF03816">
    <property type="entry name" value="LytR_cpsA_psr"/>
    <property type="match status" value="1"/>
</dbReference>
<proteinExistence type="inferred from homology"/>
<accession>A0ABT6W399</accession>
<evidence type="ECO:0000256" key="2">
    <source>
        <dbReference type="SAM" id="MobiDB-lite"/>
    </source>
</evidence>
<sequence>MPQPARRTPRAVSAGRRRRPGARRRHRTHRARRIAGAVSLAVLTTSGLVNVAMEGVGGGIGRVDAFAGLDNRPPKSLGENFLLVGTDDRDHLTGAESARYRLGGAPCHCTDTVMLAHLSQDRSRLSVVSVPRDTEVRLPAGDGRPARITKLNSAYQQGGPRLAVATVEHLTGVHVDHYLEWDFAGFMKTVDALGGVPVCTEVPLRDAKSGLDLPAGTTVLNGGRALEYVRARYLDGTADLGRMRRQQKFLAEVVHRATSTGLLLDPVKLAGTVRTTLGSIRADTGLDPADLIHLAEAVRDFTPGSSEFTSVPVADLDRRLPGAGAAVTWDRPQADRLFAAIRADRPLTAGRSATGSHRAAPGTPVPVDPHAVRVVVTGADHDAVRRTAVTLLAEGFAVRPPSAVRRVPAVATSGGARTVISYDPRWDRSARSLAAALPGSTVRRVPLLGGVLRVALGTGRSPVAPVRYAPAAPEPGAGAGVAGAVTGDSELCP</sequence>
<name>A0ABT6W399_9ACTN</name>
<dbReference type="Proteomes" id="UP001156398">
    <property type="component" value="Unassembled WGS sequence"/>
</dbReference>
<dbReference type="Gene3D" id="3.40.630.190">
    <property type="entry name" value="LCP protein"/>
    <property type="match status" value="1"/>
</dbReference>
<feature type="domain" description="Cell envelope-related transcriptional attenuator" evidence="3">
    <location>
        <begin position="110"/>
        <end position="257"/>
    </location>
</feature>
<dbReference type="RefSeq" id="WP_271323352.1">
    <property type="nucleotide sequence ID" value="NZ_JAAGKO020000032.1"/>
</dbReference>
<evidence type="ECO:0000313" key="5">
    <source>
        <dbReference type="Proteomes" id="UP001156398"/>
    </source>
</evidence>